<evidence type="ECO:0000256" key="1">
    <source>
        <dbReference type="SAM" id="Phobius"/>
    </source>
</evidence>
<dbReference type="PROSITE" id="PS00028">
    <property type="entry name" value="ZINC_FINGER_C2H2_1"/>
    <property type="match status" value="1"/>
</dbReference>
<proteinExistence type="predicted"/>
<evidence type="ECO:0000256" key="2">
    <source>
        <dbReference type="SAM" id="SignalP"/>
    </source>
</evidence>
<keyword evidence="5" id="KW-1185">Reference proteome</keyword>
<dbReference type="InterPro" id="IPR013087">
    <property type="entry name" value="Znf_C2H2_type"/>
</dbReference>
<dbReference type="EMBL" id="JACAZF010000005">
    <property type="protein sequence ID" value="KAF7303484.1"/>
    <property type="molecule type" value="Genomic_DNA"/>
</dbReference>
<name>A0A8H6SQB6_9AGAR</name>
<comment type="caution">
    <text evidence="4">The sequence shown here is derived from an EMBL/GenBank/DDBJ whole genome shotgun (WGS) entry which is preliminary data.</text>
</comment>
<organism evidence="4 5">
    <name type="scientific">Mycena indigotica</name>
    <dbReference type="NCBI Taxonomy" id="2126181"/>
    <lineage>
        <taxon>Eukaryota</taxon>
        <taxon>Fungi</taxon>
        <taxon>Dikarya</taxon>
        <taxon>Basidiomycota</taxon>
        <taxon>Agaricomycotina</taxon>
        <taxon>Agaricomycetes</taxon>
        <taxon>Agaricomycetidae</taxon>
        <taxon>Agaricales</taxon>
        <taxon>Marasmiineae</taxon>
        <taxon>Mycenaceae</taxon>
        <taxon>Mycena</taxon>
    </lineage>
</organism>
<dbReference type="GeneID" id="59345051"/>
<protein>
    <recommendedName>
        <fullName evidence="3">C2H2-type domain-containing protein</fullName>
    </recommendedName>
</protein>
<feature type="transmembrane region" description="Helical" evidence="1">
    <location>
        <begin position="39"/>
        <end position="60"/>
    </location>
</feature>
<feature type="domain" description="C2H2-type" evidence="3">
    <location>
        <begin position="92"/>
        <end position="113"/>
    </location>
</feature>
<keyword evidence="1" id="KW-0472">Membrane</keyword>
<dbReference type="PROSITE" id="PS51257">
    <property type="entry name" value="PROKAR_LIPOPROTEIN"/>
    <property type="match status" value="1"/>
</dbReference>
<evidence type="ECO:0000313" key="4">
    <source>
        <dbReference type="EMBL" id="KAF7303484.1"/>
    </source>
</evidence>
<dbReference type="RefSeq" id="XP_037220456.1">
    <property type="nucleotide sequence ID" value="XM_037362535.1"/>
</dbReference>
<gene>
    <name evidence="4" type="ORF">MIND_00577400</name>
</gene>
<accession>A0A8H6SQB6</accession>
<feature type="signal peptide" evidence="2">
    <location>
        <begin position="1"/>
        <end position="23"/>
    </location>
</feature>
<sequence length="191" mass="20789">MARLSALTVVVLLSLALLWTVTACPISVQSLLAGLLPWAAASAGILCSIVIFTIGYLLGACRARPHDALRDEEAGITPYHKPPTVANTLFGCVDCPARFSDSVALRSHMEEEHCWFQDSDAVAEWYREPGRMDQCTVDTPIIPFPNGIDIALPSQRPLLPPFVLPTVPLRKQLHKGFREQGRVESACKAGA</sequence>
<dbReference type="AlphaFoldDB" id="A0A8H6SQB6"/>
<evidence type="ECO:0000259" key="3">
    <source>
        <dbReference type="PROSITE" id="PS00028"/>
    </source>
</evidence>
<dbReference type="Proteomes" id="UP000636479">
    <property type="component" value="Unassembled WGS sequence"/>
</dbReference>
<keyword evidence="1" id="KW-0812">Transmembrane</keyword>
<evidence type="ECO:0000313" key="5">
    <source>
        <dbReference type="Proteomes" id="UP000636479"/>
    </source>
</evidence>
<feature type="chain" id="PRO_5034836262" description="C2H2-type domain-containing protein" evidence="2">
    <location>
        <begin position="24"/>
        <end position="191"/>
    </location>
</feature>
<reference evidence="4" key="1">
    <citation type="submission" date="2020-05" db="EMBL/GenBank/DDBJ databases">
        <title>Mycena genomes resolve the evolution of fungal bioluminescence.</title>
        <authorList>
            <person name="Tsai I.J."/>
        </authorList>
    </citation>
    <scope>NUCLEOTIDE SEQUENCE</scope>
    <source>
        <strain evidence="4">171206Taipei</strain>
    </source>
</reference>
<keyword evidence="1" id="KW-1133">Transmembrane helix</keyword>
<keyword evidence="2" id="KW-0732">Signal</keyword>